<feature type="compositionally biased region" description="Low complexity" evidence="1">
    <location>
        <begin position="162"/>
        <end position="179"/>
    </location>
</feature>
<dbReference type="AlphaFoldDB" id="A0A835T4L1"/>
<dbReference type="OrthoDB" id="445556at2759"/>
<comment type="caution">
    <text evidence="2">The sequence shown here is derived from an EMBL/GenBank/DDBJ whole genome shotgun (WGS) entry which is preliminary data.</text>
</comment>
<feature type="compositionally biased region" description="Gly residues" evidence="1">
    <location>
        <begin position="134"/>
        <end position="145"/>
    </location>
</feature>
<reference evidence="2" key="1">
    <citation type="journal article" date="2020" name="bioRxiv">
        <title>Comparative genomics of Chlamydomonas.</title>
        <authorList>
            <person name="Craig R.J."/>
            <person name="Hasan A.R."/>
            <person name="Ness R.W."/>
            <person name="Keightley P.D."/>
        </authorList>
    </citation>
    <scope>NUCLEOTIDE SEQUENCE</scope>
    <source>
        <strain evidence="2">SAG 7.73</strain>
    </source>
</reference>
<feature type="region of interest" description="Disordered" evidence="1">
    <location>
        <begin position="220"/>
        <end position="252"/>
    </location>
</feature>
<feature type="region of interest" description="Disordered" evidence="1">
    <location>
        <begin position="119"/>
        <end position="179"/>
    </location>
</feature>
<evidence type="ECO:0000256" key="1">
    <source>
        <dbReference type="SAM" id="MobiDB-lite"/>
    </source>
</evidence>
<proteinExistence type="predicted"/>
<evidence type="ECO:0000313" key="2">
    <source>
        <dbReference type="EMBL" id="KAG2438832.1"/>
    </source>
</evidence>
<sequence length="403" mass="39859">MALRRAYTVLSSAELRAEYESKMGLPSARAADPRFARFERWRREVIPDLEYQLEFWSRPVEGYVEAWRQAREQRERTLARLYNACLQSLRALKQLREQELQRQKAAAAAATASAAAGGGAGGGAGAAAAPSAGAVGGGSGLGSGQGDSRAAGSGAGAGAGSSGRLRARAASSPGPVTDAAAAAGAGASMAGAAAAGAMASSSWASAASCSWDEVDGWAGSTGNHSSGRGSAASAGAGGSGGADGGGARGAGAAAAASPASSSEEVAASDPADAAVAAAAAAGGGLQDLLPALGECLAQMGEQVAGFAADTGDGMARVQREVDKRYEQVATRYPAYPDIVWLDVWEANAERWLGMAAEQARGCSEAEARWSGVLTQLREEVAQAGHAGGGAAAGAAAGSFLHAG</sequence>
<organism evidence="2 3">
    <name type="scientific">Chlamydomonas incerta</name>
    <dbReference type="NCBI Taxonomy" id="51695"/>
    <lineage>
        <taxon>Eukaryota</taxon>
        <taxon>Viridiplantae</taxon>
        <taxon>Chlorophyta</taxon>
        <taxon>core chlorophytes</taxon>
        <taxon>Chlorophyceae</taxon>
        <taxon>CS clade</taxon>
        <taxon>Chlamydomonadales</taxon>
        <taxon>Chlamydomonadaceae</taxon>
        <taxon>Chlamydomonas</taxon>
    </lineage>
</organism>
<gene>
    <name evidence="2" type="ORF">HXX76_005373</name>
</gene>
<dbReference type="Proteomes" id="UP000650467">
    <property type="component" value="Unassembled WGS sequence"/>
</dbReference>
<dbReference type="EMBL" id="JAEHOC010000009">
    <property type="protein sequence ID" value="KAG2438832.1"/>
    <property type="molecule type" value="Genomic_DNA"/>
</dbReference>
<feature type="compositionally biased region" description="Low complexity" evidence="1">
    <location>
        <begin position="225"/>
        <end position="234"/>
    </location>
</feature>
<feature type="compositionally biased region" description="Gly residues" evidence="1">
    <location>
        <begin position="235"/>
        <end position="249"/>
    </location>
</feature>
<keyword evidence="3" id="KW-1185">Reference proteome</keyword>
<evidence type="ECO:0000313" key="3">
    <source>
        <dbReference type="Proteomes" id="UP000650467"/>
    </source>
</evidence>
<name>A0A835T4L1_CHLIN</name>
<accession>A0A835T4L1</accession>
<protein>
    <submittedName>
        <fullName evidence="2">Uncharacterized protein</fullName>
    </submittedName>
</protein>